<evidence type="ECO:0000259" key="2">
    <source>
        <dbReference type="Pfam" id="PF11412"/>
    </source>
</evidence>
<dbReference type="AlphaFoldDB" id="A0A0D6B4J7"/>
<feature type="domain" description="Thiol:disulfide interchange protein DsbD N-terminal" evidence="2">
    <location>
        <begin position="44"/>
        <end position="157"/>
    </location>
</feature>
<dbReference type="PATRIC" id="fig|35806.4.peg.2922"/>
<dbReference type="EMBL" id="AP014800">
    <property type="protein sequence ID" value="BAQ69991.1"/>
    <property type="molecule type" value="Genomic_DNA"/>
</dbReference>
<proteinExistence type="predicted"/>
<sequence length="281" mass="30153">MARHLFASRAAALMLAAFAATTTATAPAPVAAGTAARQDGVLQAEILPGWQTARGTYMAGLHLRLAPGWKTYWRAPGDAGIPPSFDWRGSSNLAAVKIHWPRPRVFSSNGIRSIGYVADVVLPIELTPADPERPMELRARIDLGVCQDICMPMELRLDRRLPDAGPAEPIRAALASQPLDARTARVGRVTCEIAPISDGLRLTARIEVPPLGDTETAVFELPDPTIWVSQTELARQGGTLVARSDMVPADGTPFALDRSALRITLLGQDRAIDIRGCDAAR</sequence>
<accession>A0A0D6B4J7</accession>
<feature type="chain" id="PRO_5002301186" description="Thiol:disulfide interchange protein DsbD N-terminal domain-containing protein" evidence="1">
    <location>
        <begin position="20"/>
        <end position="281"/>
    </location>
</feature>
<reference evidence="3 4" key="1">
    <citation type="submission" date="2015-02" db="EMBL/GenBank/DDBJ databases">
        <title>Genome sequene of Rhodovulum sulfidophilum DSM 2351.</title>
        <authorList>
            <person name="Nagao N."/>
        </authorList>
    </citation>
    <scope>NUCLEOTIDE SEQUENCE [LARGE SCALE GENOMIC DNA]</scope>
    <source>
        <strain evidence="3 4">DSM 2351</strain>
    </source>
</reference>
<dbReference type="InterPro" id="IPR028250">
    <property type="entry name" value="DsbDN"/>
</dbReference>
<name>A0A0D6B4J7_RHOSU</name>
<organism evidence="3 4">
    <name type="scientific">Rhodovulum sulfidophilum</name>
    <name type="common">Rhodobacter sulfidophilus</name>
    <dbReference type="NCBI Taxonomy" id="35806"/>
    <lineage>
        <taxon>Bacteria</taxon>
        <taxon>Pseudomonadati</taxon>
        <taxon>Pseudomonadota</taxon>
        <taxon>Alphaproteobacteria</taxon>
        <taxon>Rhodobacterales</taxon>
        <taxon>Paracoccaceae</taxon>
        <taxon>Rhodovulum</taxon>
    </lineage>
</organism>
<dbReference type="Pfam" id="PF11412">
    <property type="entry name" value="DsbD_N"/>
    <property type="match status" value="1"/>
</dbReference>
<feature type="signal peptide" evidence="1">
    <location>
        <begin position="1"/>
        <end position="19"/>
    </location>
</feature>
<dbReference type="Proteomes" id="UP000064912">
    <property type="component" value="Chromosome"/>
</dbReference>
<gene>
    <name evidence="3" type="ORF">NHU_02844</name>
</gene>
<keyword evidence="1" id="KW-0732">Signal</keyword>
<evidence type="ECO:0000256" key="1">
    <source>
        <dbReference type="SAM" id="SignalP"/>
    </source>
</evidence>
<protein>
    <recommendedName>
        <fullName evidence="2">Thiol:disulfide interchange protein DsbD N-terminal domain-containing protein</fullName>
    </recommendedName>
</protein>
<dbReference type="eggNOG" id="COG4233">
    <property type="taxonomic scope" value="Bacteria"/>
</dbReference>
<evidence type="ECO:0000313" key="4">
    <source>
        <dbReference type="Proteomes" id="UP000064912"/>
    </source>
</evidence>
<dbReference type="KEGG" id="rsu:NHU_02844"/>
<evidence type="ECO:0000313" key="3">
    <source>
        <dbReference type="EMBL" id="BAQ69991.1"/>
    </source>
</evidence>